<sequence length="85" mass="10054">FTMHAFSYDQYYDLIHRKDWINLAKKICESIELLSKVGADFIIIPSNTPHYAIEPKQSRFWENACKRQTLLDRVHVPVGVPDDYR</sequence>
<reference evidence="1" key="1">
    <citation type="submission" date="2021-02" db="EMBL/GenBank/DDBJ databases">
        <authorList>
            <person name="Nowell W R."/>
        </authorList>
    </citation>
    <scope>NUCLEOTIDE SEQUENCE</scope>
</reference>
<proteinExistence type="predicted"/>
<feature type="non-terminal residue" evidence="1">
    <location>
        <position position="1"/>
    </location>
</feature>
<dbReference type="GO" id="GO:0016855">
    <property type="term" value="F:racemase and epimerase activity, acting on amino acids and derivatives"/>
    <property type="evidence" value="ECO:0007669"/>
    <property type="project" value="InterPro"/>
</dbReference>
<dbReference type="AlphaFoldDB" id="A0A815WPC2"/>
<dbReference type="EMBL" id="CAJNOR010005214">
    <property type="protein sequence ID" value="CAF1551754.1"/>
    <property type="molecule type" value="Genomic_DNA"/>
</dbReference>
<keyword evidence="2" id="KW-1185">Reference proteome</keyword>
<evidence type="ECO:0000313" key="2">
    <source>
        <dbReference type="Proteomes" id="UP000663828"/>
    </source>
</evidence>
<dbReference type="Gene3D" id="3.40.50.1860">
    <property type="match status" value="1"/>
</dbReference>
<evidence type="ECO:0000313" key="1">
    <source>
        <dbReference type="EMBL" id="CAF1551754.1"/>
    </source>
</evidence>
<dbReference type="InterPro" id="IPR001920">
    <property type="entry name" value="Asp/Glu_race"/>
</dbReference>
<dbReference type="SUPFAM" id="SSF53681">
    <property type="entry name" value="Aspartate/glutamate racemase"/>
    <property type="match status" value="1"/>
</dbReference>
<accession>A0A815WPC2</accession>
<dbReference type="Proteomes" id="UP000663828">
    <property type="component" value="Unassembled WGS sequence"/>
</dbReference>
<comment type="caution">
    <text evidence="1">The sequence shown here is derived from an EMBL/GenBank/DDBJ whole genome shotgun (WGS) entry which is preliminary data.</text>
</comment>
<gene>
    <name evidence="1" type="ORF">XAT740_LOCUS42950</name>
</gene>
<name>A0A815WPC2_ADIRI</name>
<organism evidence="1 2">
    <name type="scientific">Adineta ricciae</name>
    <name type="common">Rotifer</name>
    <dbReference type="NCBI Taxonomy" id="249248"/>
    <lineage>
        <taxon>Eukaryota</taxon>
        <taxon>Metazoa</taxon>
        <taxon>Spiralia</taxon>
        <taxon>Gnathifera</taxon>
        <taxon>Rotifera</taxon>
        <taxon>Eurotatoria</taxon>
        <taxon>Bdelloidea</taxon>
        <taxon>Adinetida</taxon>
        <taxon>Adinetidae</taxon>
        <taxon>Adineta</taxon>
    </lineage>
</organism>
<protein>
    <submittedName>
        <fullName evidence="1">Uncharacterized protein</fullName>
    </submittedName>
</protein>